<name>A0A7C3FW39_9BACT</name>
<accession>A0A7C3FW39</accession>
<dbReference type="InterPro" id="IPR011108">
    <property type="entry name" value="RMMBL"/>
</dbReference>
<dbReference type="Pfam" id="PF07521">
    <property type="entry name" value="RMMBL"/>
    <property type="match status" value="1"/>
</dbReference>
<dbReference type="PANTHER" id="PTHR11203:SF37">
    <property type="entry name" value="INTEGRATOR COMPLEX SUBUNIT 11"/>
    <property type="match status" value="1"/>
</dbReference>
<dbReference type="SUPFAM" id="SSF56281">
    <property type="entry name" value="Metallo-hydrolase/oxidoreductase"/>
    <property type="match status" value="1"/>
</dbReference>
<evidence type="ECO:0000313" key="2">
    <source>
        <dbReference type="EMBL" id="HFB53489.1"/>
    </source>
</evidence>
<dbReference type="AlphaFoldDB" id="A0A7C3FW39"/>
<reference evidence="2" key="1">
    <citation type="journal article" date="2020" name="mSystems">
        <title>Genome- and Community-Level Interaction Insights into Carbon Utilization and Element Cycling Functions of Hydrothermarchaeota in Hydrothermal Sediment.</title>
        <authorList>
            <person name="Zhou Z."/>
            <person name="Liu Y."/>
            <person name="Xu W."/>
            <person name="Pan J."/>
            <person name="Luo Z.H."/>
            <person name="Li M."/>
        </authorList>
    </citation>
    <scope>NUCLEOTIDE SEQUENCE [LARGE SCALE GENOMIC DNA]</scope>
    <source>
        <strain evidence="2">HyVt-507</strain>
    </source>
</reference>
<dbReference type="Gene3D" id="3.40.50.10890">
    <property type="match status" value="1"/>
</dbReference>
<protein>
    <submittedName>
        <fullName evidence="2">MBL fold metallo-hydrolase</fullName>
    </submittedName>
</protein>
<dbReference type="Proteomes" id="UP000886390">
    <property type="component" value="Unassembled WGS sequence"/>
</dbReference>
<evidence type="ECO:0000259" key="1">
    <source>
        <dbReference type="Pfam" id="PF07521"/>
    </source>
</evidence>
<gene>
    <name evidence="2" type="ORF">ENJ67_02040</name>
</gene>
<dbReference type="Gene3D" id="3.60.15.10">
    <property type="entry name" value="Ribonuclease Z/Hydroxyacylglutathione hydrolase-like"/>
    <property type="match status" value="1"/>
</dbReference>
<dbReference type="EMBL" id="DRNH01000105">
    <property type="protein sequence ID" value="HFB53489.1"/>
    <property type="molecule type" value="Genomic_DNA"/>
</dbReference>
<organism evidence="2">
    <name type="scientific">Sulfurimonas autotrophica</name>
    <dbReference type="NCBI Taxonomy" id="202747"/>
    <lineage>
        <taxon>Bacteria</taxon>
        <taxon>Pseudomonadati</taxon>
        <taxon>Campylobacterota</taxon>
        <taxon>Epsilonproteobacteria</taxon>
        <taxon>Campylobacterales</taxon>
        <taxon>Sulfurimonadaceae</taxon>
        <taxon>Sulfurimonas</taxon>
    </lineage>
</organism>
<feature type="non-terminal residue" evidence="2">
    <location>
        <position position="1"/>
    </location>
</feature>
<dbReference type="PANTHER" id="PTHR11203">
    <property type="entry name" value="CLEAVAGE AND POLYADENYLATION SPECIFICITY FACTOR FAMILY MEMBER"/>
    <property type="match status" value="1"/>
</dbReference>
<dbReference type="GO" id="GO:0004521">
    <property type="term" value="F:RNA endonuclease activity"/>
    <property type="evidence" value="ECO:0007669"/>
    <property type="project" value="TreeGrafter"/>
</dbReference>
<dbReference type="InterPro" id="IPR050698">
    <property type="entry name" value="MBL"/>
</dbReference>
<comment type="caution">
    <text evidence="2">The sequence shown here is derived from an EMBL/GenBank/DDBJ whole genome shotgun (WGS) entry which is preliminary data.</text>
</comment>
<proteinExistence type="predicted"/>
<feature type="domain" description="Zn-dependent metallo-hydrolase RNA specificity" evidence="1">
    <location>
        <begin position="35"/>
        <end position="96"/>
    </location>
</feature>
<sequence length="105" mass="11799">DRRNAVIFVGFQAEGTLGREIVEGTKWINVFGEDIIVKASIHTINGFSAHADQAGILKWISKIDNLKKVFLVHGELESQKVFKEVLKKKLNLDAHIVGFKEKITL</sequence>
<dbReference type="InterPro" id="IPR036866">
    <property type="entry name" value="RibonucZ/Hydroxyglut_hydro"/>
</dbReference>